<protein>
    <submittedName>
        <fullName evidence="3">Choice-of-anchor J domain-containing protein</fullName>
    </submittedName>
</protein>
<evidence type="ECO:0000259" key="2">
    <source>
        <dbReference type="Pfam" id="PF18962"/>
    </source>
</evidence>
<comment type="caution">
    <text evidence="3">The sequence shown here is derived from an EMBL/GenBank/DDBJ whole genome shotgun (WGS) entry which is preliminary data.</text>
</comment>
<gene>
    <name evidence="3" type="ORF">NG800_011165</name>
</gene>
<proteinExistence type="predicted"/>
<dbReference type="Pfam" id="PF18962">
    <property type="entry name" value="Por_Secre_tail"/>
    <property type="match status" value="1"/>
</dbReference>
<dbReference type="InterPro" id="IPR026444">
    <property type="entry name" value="Secre_tail"/>
</dbReference>
<keyword evidence="4" id="KW-1185">Reference proteome</keyword>
<feature type="domain" description="Secretion system C-terminal sorting" evidence="2">
    <location>
        <begin position="242"/>
        <end position="306"/>
    </location>
</feature>
<evidence type="ECO:0000256" key="1">
    <source>
        <dbReference type="ARBA" id="ARBA00022729"/>
    </source>
</evidence>
<accession>A0ABU4JIH9</accession>
<evidence type="ECO:0000313" key="4">
    <source>
        <dbReference type="Proteomes" id="UP001204439"/>
    </source>
</evidence>
<organism evidence="3 4">
    <name type="scientific">Epilithonimonas ginsengisoli</name>
    <dbReference type="NCBI Taxonomy" id="1245592"/>
    <lineage>
        <taxon>Bacteria</taxon>
        <taxon>Pseudomonadati</taxon>
        <taxon>Bacteroidota</taxon>
        <taxon>Flavobacteriia</taxon>
        <taxon>Flavobacteriales</taxon>
        <taxon>Weeksellaceae</taxon>
        <taxon>Chryseobacterium group</taxon>
        <taxon>Epilithonimonas</taxon>
    </lineage>
</organism>
<reference evidence="3 4" key="1">
    <citation type="submission" date="2023-11" db="EMBL/GenBank/DDBJ databases">
        <title>First isolation, identification, and characterization of non-pathogenic Epilithonimonas ginsengisoli isolated from diseased farmed rainbow trout (Oncorhynchus mykiss) in Chile.</title>
        <authorList>
            <person name="Miranda C.D."/>
            <person name="Irgang R."/>
            <person name="Concha C."/>
            <person name="Rojas R."/>
            <person name="Avendano R."/>
        </authorList>
    </citation>
    <scope>NUCLEOTIDE SEQUENCE [LARGE SCALE GENOMIC DNA]</scope>
    <source>
        <strain evidence="3 4">FP99</strain>
    </source>
</reference>
<name>A0ABU4JIH9_9FLAO</name>
<dbReference type="RefSeq" id="WP_086048183.1">
    <property type="nucleotide sequence ID" value="NZ_JAMXLT020000018.1"/>
</dbReference>
<dbReference type="NCBIfam" id="NF038128">
    <property type="entry name" value="choice_anch_J"/>
    <property type="match status" value="1"/>
</dbReference>
<dbReference type="EMBL" id="JAMXLT020000018">
    <property type="protein sequence ID" value="MDW8549472.1"/>
    <property type="molecule type" value="Genomic_DNA"/>
</dbReference>
<dbReference type="Gene3D" id="2.60.120.200">
    <property type="match status" value="1"/>
</dbReference>
<evidence type="ECO:0000313" key="3">
    <source>
        <dbReference type="EMBL" id="MDW8549472.1"/>
    </source>
</evidence>
<sequence>MIFKKLLLIFNINKLNLMIMIRKLLFITSLAFGLTNAQTTIISQEFEDITTLTDWTFLNKSQSPSTGNWFQGNPVVFLGNADTEYIAANYALNTGSSVLSAWMITPNVTLKNGDVIKFFTRTTDLGATVYPDRLELRMSTGATFTAPAGTGAAGASSVGSFTTLLLSVNPTLTSTGYPHTWTEYSYTVSGLSGDIAANLAFRYYVTGGGTTGSNSDYIGVDTFSVTRPVMAVSDVSKASMSVYPNPTADYLTFSQKVTSADVYDLSGKLVASPAVVDSKIDVKSLQNGNYVVKVNTEAGSTTHKFIKK</sequence>
<dbReference type="Proteomes" id="UP001204439">
    <property type="component" value="Unassembled WGS sequence"/>
</dbReference>
<dbReference type="NCBIfam" id="TIGR04183">
    <property type="entry name" value="Por_Secre_tail"/>
    <property type="match status" value="1"/>
</dbReference>
<keyword evidence="1" id="KW-0732">Signal</keyword>